<dbReference type="Proteomes" id="UP001321249">
    <property type="component" value="Unassembled WGS sequence"/>
</dbReference>
<dbReference type="EMBL" id="CP046147">
    <property type="protein sequence ID" value="WFG40143.1"/>
    <property type="molecule type" value="Genomic_DNA"/>
</dbReference>
<feature type="region of interest" description="Disordered" evidence="1">
    <location>
        <begin position="1"/>
        <end position="20"/>
    </location>
</feature>
<name>A0AAJ5ZL22_9CHLR</name>
<evidence type="ECO:0000313" key="5">
    <source>
        <dbReference type="Proteomes" id="UP001219901"/>
    </source>
</evidence>
<protein>
    <submittedName>
        <fullName evidence="4">CocE/NonD family hydrolase</fullName>
    </submittedName>
</protein>
<keyword evidence="4" id="KW-0378">Hydrolase</keyword>
<keyword evidence="5" id="KW-1185">Reference proteome</keyword>
<dbReference type="AlphaFoldDB" id="A0AAJ5ZL22"/>
<dbReference type="SMART" id="SM00939">
    <property type="entry name" value="PepX_C"/>
    <property type="match status" value="1"/>
</dbReference>
<dbReference type="Gene3D" id="2.60.120.260">
    <property type="entry name" value="Galactose-binding domain-like"/>
    <property type="match status" value="1"/>
</dbReference>
<evidence type="ECO:0000313" key="6">
    <source>
        <dbReference type="Proteomes" id="UP001321249"/>
    </source>
</evidence>
<dbReference type="GO" id="GO:0008239">
    <property type="term" value="F:dipeptidyl-peptidase activity"/>
    <property type="evidence" value="ECO:0007669"/>
    <property type="project" value="InterPro"/>
</dbReference>
<reference evidence="5" key="3">
    <citation type="submission" date="2023-06" db="EMBL/GenBank/DDBJ databases">
        <title>Pangenomics reveal diversification of enzyme families and niche specialization in globally abundant SAR202 bacteria.</title>
        <authorList>
            <person name="Saw J.H.W."/>
        </authorList>
    </citation>
    <scope>NUCLEOTIDE SEQUENCE [LARGE SCALE GENOMIC DNA]</scope>
    <source>
        <strain evidence="5">JH1073</strain>
    </source>
</reference>
<proteinExistence type="predicted"/>
<dbReference type="InterPro" id="IPR013736">
    <property type="entry name" value="Xaa-Pro_dipept_C"/>
</dbReference>
<dbReference type="RefSeq" id="WP_342825887.1">
    <property type="nucleotide sequence ID" value="NZ_CP046146.1"/>
</dbReference>
<accession>A0AAJ5ZL22</accession>
<evidence type="ECO:0000256" key="1">
    <source>
        <dbReference type="SAM" id="MobiDB-lite"/>
    </source>
</evidence>
<reference evidence="5 6" key="1">
    <citation type="submission" date="2019-11" db="EMBL/GenBank/DDBJ databases">
        <authorList>
            <person name="Cho J.-C."/>
        </authorList>
    </citation>
    <scope>NUCLEOTIDE SEQUENCE [LARGE SCALE GENOMIC DNA]</scope>
    <source>
        <strain evidence="4 5">JH1073</strain>
        <strain evidence="3 6">JH702</strain>
    </source>
</reference>
<reference evidence="4" key="2">
    <citation type="journal article" date="2023" name="Nat. Commun.">
        <title>Cultivation of marine bacteria of the SAR202 clade.</title>
        <authorList>
            <person name="Lim Y."/>
            <person name="Seo J.H."/>
            <person name="Giovannoni S.J."/>
            <person name="Kang I."/>
            <person name="Cho J.C."/>
        </authorList>
    </citation>
    <scope>NUCLEOTIDE SEQUENCE</scope>
    <source>
        <strain evidence="4">JH1073</strain>
    </source>
</reference>
<dbReference type="Pfam" id="PF08530">
    <property type="entry name" value="PepX_C"/>
    <property type="match status" value="1"/>
</dbReference>
<evidence type="ECO:0000313" key="3">
    <source>
        <dbReference type="EMBL" id="MDG0867481.1"/>
    </source>
</evidence>
<feature type="domain" description="Xaa-Pro dipeptidyl-peptidase C-terminal" evidence="2">
    <location>
        <begin position="1"/>
        <end position="308"/>
    </location>
</feature>
<dbReference type="Proteomes" id="UP001219901">
    <property type="component" value="Chromosome"/>
</dbReference>
<dbReference type="NCBIfam" id="TIGR00976">
    <property type="entry name" value="CocE_NonD"/>
    <property type="match status" value="1"/>
</dbReference>
<evidence type="ECO:0000259" key="2">
    <source>
        <dbReference type="SMART" id="SM00939"/>
    </source>
</evidence>
<evidence type="ECO:0000313" key="4">
    <source>
        <dbReference type="EMBL" id="WFG40143.1"/>
    </source>
</evidence>
<gene>
    <name evidence="3" type="ORF">GKO46_10440</name>
    <name evidence="4" type="ORF">GKO48_11100</name>
</gene>
<dbReference type="InterPro" id="IPR005674">
    <property type="entry name" value="CocE/Ser_esterase"/>
</dbReference>
<organism evidence="4 5">
    <name type="scientific">Candidatus Lucifugimonas marina</name>
    <dbReference type="NCBI Taxonomy" id="3038979"/>
    <lineage>
        <taxon>Bacteria</taxon>
        <taxon>Bacillati</taxon>
        <taxon>Chloroflexota</taxon>
        <taxon>Dehalococcoidia</taxon>
        <taxon>SAR202 cluster</taxon>
        <taxon>Candidatus Lucifugimonadales</taxon>
        <taxon>Candidatus Lucifugimonadaceae</taxon>
        <taxon>Candidatus Lucifugimonas</taxon>
    </lineage>
</organism>
<dbReference type="SUPFAM" id="SSF49785">
    <property type="entry name" value="Galactose-binding domain-like"/>
    <property type="match status" value="1"/>
</dbReference>
<sequence>MKFFDQHLKGMPAPENDPPVRIYVMGTGDGTKSEEGHLNHGGYWRDENEWPLERAQFQTLYLHDDGSLDSFESMEDESSITYTYDPEKPVPTVGGQLVGMFKITAPEDGGPDLDEVPDYLDQWTLARNNLTEVIAAGGFHQKEGPEWIGAEEPYQLLKDRSDVLAFETDPLQDDTEVTGEVMIKLWVSSTAVDTDFTVKLIDVYPFSDDYPEGYHLNLTDTILRARYRNSWSKEEMMTPGEPVEVTITLWPTSNVFKKGHRIRLDVSSSNFPRFDVNPNTGEPVGRHTHMVKADNTIHTGADHPSRMILPVIPAEDD</sequence>
<dbReference type="EMBL" id="WMBE01000003">
    <property type="protein sequence ID" value="MDG0867481.1"/>
    <property type="molecule type" value="Genomic_DNA"/>
</dbReference>
<dbReference type="InterPro" id="IPR008979">
    <property type="entry name" value="Galactose-bd-like_sf"/>
</dbReference>